<evidence type="ECO:0000256" key="1">
    <source>
        <dbReference type="SAM" id="MobiDB-lite"/>
    </source>
</evidence>
<keyword evidence="3" id="KW-1185">Reference proteome</keyword>
<feature type="compositionally biased region" description="Polar residues" evidence="1">
    <location>
        <begin position="21"/>
        <end position="35"/>
    </location>
</feature>
<organism evidence="2 3">
    <name type="scientific">Pleuronectes platessa</name>
    <name type="common">European plaice</name>
    <dbReference type="NCBI Taxonomy" id="8262"/>
    <lineage>
        <taxon>Eukaryota</taxon>
        <taxon>Metazoa</taxon>
        <taxon>Chordata</taxon>
        <taxon>Craniata</taxon>
        <taxon>Vertebrata</taxon>
        <taxon>Euteleostomi</taxon>
        <taxon>Actinopterygii</taxon>
        <taxon>Neopterygii</taxon>
        <taxon>Teleostei</taxon>
        <taxon>Neoteleostei</taxon>
        <taxon>Acanthomorphata</taxon>
        <taxon>Carangaria</taxon>
        <taxon>Pleuronectiformes</taxon>
        <taxon>Pleuronectoidei</taxon>
        <taxon>Pleuronectidae</taxon>
        <taxon>Pleuronectes</taxon>
    </lineage>
</organism>
<evidence type="ECO:0000313" key="2">
    <source>
        <dbReference type="EMBL" id="CAB1420697.1"/>
    </source>
</evidence>
<dbReference type="AlphaFoldDB" id="A0A9N7TXM6"/>
<protein>
    <submittedName>
        <fullName evidence="2">Uncharacterized protein</fullName>
    </submittedName>
</protein>
<evidence type="ECO:0000313" key="3">
    <source>
        <dbReference type="Proteomes" id="UP001153269"/>
    </source>
</evidence>
<gene>
    <name evidence="2" type="ORF">PLEPLA_LOCUS8572</name>
</gene>
<reference evidence="2" key="1">
    <citation type="submission" date="2020-03" db="EMBL/GenBank/DDBJ databases">
        <authorList>
            <person name="Weist P."/>
        </authorList>
    </citation>
    <scope>NUCLEOTIDE SEQUENCE</scope>
</reference>
<name>A0A9N7TXM6_PLEPL</name>
<proteinExistence type="predicted"/>
<comment type="caution">
    <text evidence="2">The sequence shown here is derived from an EMBL/GenBank/DDBJ whole genome shotgun (WGS) entry which is preliminary data.</text>
</comment>
<dbReference type="Proteomes" id="UP001153269">
    <property type="component" value="Unassembled WGS sequence"/>
</dbReference>
<feature type="region of interest" description="Disordered" evidence="1">
    <location>
        <begin position="1"/>
        <end position="38"/>
    </location>
</feature>
<dbReference type="EMBL" id="CADEAL010000474">
    <property type="protein sequence ID" value="CAB1420697.1"/>
    <property type="molecule type" value="Genomic_DNA"/>
</dbReference>
<sequence>MQMGQTGDRTADLQVGDDHSTPSSTASHVDMSTSPGPLLCQLRLDQSHGLHSLPACGLGLLLCSAAPPPSVRRMNSAVLPPPSSPEPPTLWCRHRPGQSEATASTYDFLPSELRRGDHVLTSVC</sequence>
<accession>A0A9N7TXM6</accession>